<dbReference type="OrthoDB" id="7932712at2"/>
<dbReference type="HOGENOM" id="CLU_1989587_0_0_5"/>
<accession>D8JX92</accession>
<evidence type="ECO:0000313" key="1">
    <source>
        <dbReference type="EMBL" id="ADJ23228.1"/>
    </source>
</evidence>
<reference evidence="2" key="1">
    <citation type="journal article" date="2011" name="J. Bacteriol.">
        <title>Genome sequences of eight morphologically diverse alphaproteobacteria.</title>
        <authorList>
            <consortium name="US DOE Joint Genome Institute"/>
            <person name="Brown P.J."/>
            <person name="Kysela D.T."/>
            <person name="Buechlein A."/>
            <person name="Hemmerich C."/>
            <person name="Brun Y.V."/>
        </authorList>
    </citation>
    <scope>NUCLEOTIDE SEQUENCE [LARGE SCALE GENOMIC DNA]</scope>
    <source>
        <strain evidence="2">ATCC 51888 / DSM 1869 / NCIB 11706 / TK 0415</strain>
    </source>
</reference>
<proteinExistence type="predicted"/>
<gene>
    <name evidence="1" type="ordered locus">Hden_1416</name>
</gene>
<protein>
    <submittedName>
        <fullName evidence="1">Uncharacterized protein</fullName>
    </submittedName>
</protein>
<dbReference type="KEGG" id="hdn:Hden_1416"/>
<evidence type="ECO:0000313" key="2">
    <source>
        <dbReference type="Proteomes" id="UP000002033"/>
    </source>
</evidence>
<organism evidence="1 2">
    <name type="scientific">Hyphomicrobium denitrificans (strain ATCC 51888 / DSM 1869 / NCIMB 11706 / TK 0415)</name>
    <dbReference type="NCBI Taxonomy" id="582899"/>
    <lineage>
        <taxon>Bacteria</taxon>
        <taxon>Pseudomonadati</taxon>
        <taxon>Pseudomonadota</taxon>
        <taxon>Alphaproteobacteria</taxon>
        <taxon>Hyphomicrobiales</taxon>
        <taxon>Hyphomicrobiaceae</taxon>
        <taxon>Hyphomicrobium</taxon>
    </lineage>
</organism>
<dbReference type="Proteomes" id="UP000002033">
    <property type="component" value="Chromosome"/>
</dbReference>
<dbReference type="AlphaFoldDB" id="D8JX92"/>
<name>D8JX92_HYPDA</name>
<dbReference type="RefSeq" id="WP_013215443.1">
    <property type="nucleotide sequence ID" value="NC_014313.1"/>
</dbReference>
<keyword evidence="2" id="KW-1185">Reference proteome</keyword>
<dbReference type="EMBL" id="CP002083">
    <property type="protein sequence ID" value="ADJ23228.1"/>
    <property type="molecule type" value="Genomic_DNA"/>
</dbReference>
<sequence length="125" mass="14313">MTRIHQNVDEMLVRLTEEAQGETELIRALGDAIRRVDEQLLREVRNVTIQHEMRREAIVGELQTLATRLCALPARNAARATVAAIDQPRPYEHPEVENTAGGADWREAAQNINDDFEFTFQEPRH</sequence>